<evidence type="ECO:0000313" key="1">
    <source>
        <dbReference type="EMBL" id="KAK1903764.1"/>
    </source>
</evidence>
<reference evidence="1" key="1">
    <citation type="submission" date="2023-04" db="EMBL/GenBank/DDBJ databases">
        <title>Chromosome-level genome of Chaenocephalus aceratus.</title>
        <authorList>
            <person name="Park H."/>
        </authorList>
    </citation>
    <scope>NUCLEOTIDE SEQUENCE</scope>
    <source>
        <strain evidence="1">DE</strain>
        <tissue evidence="1">Muscle</tissue>
    </source>
</reference>
<feature type="non-terminal residue" evidence="1">
    <location>
        <position position="1"/>
    </location>
</feature>
<dbReference type="AlphaFoldDB" id="A0AAD9CQB3"/>
<proteinExistence type="predicted"/>
<gene>
    <name evidence="1" type="ORF">KUDE01_010952</name>
</gene>
<keyword evidence="2" id="KW-1185">Reference proteome</keyword>
<dbReference type="Proteomes" id="UP001228049">
    <property type="component" value="Unassembled WGS sequence"/>
</dbReference>
<sequence>DSVDPKGHPPDWQWKEDLSYESCILAELYTRRGVNPEYIMRVAPALQQRSALAPGSCSPGSL</sequence>
<feature type="non-terminal residue" evidence="1">
    <location>
        <position position="62"/>
    </location>
</feature>
<dbReference type="GO" id="GO:0016874">
    <property type="term" value="F:ligase activity"/>
    <property type="evidence" value="ECO:0007669"/>
    <property type="project" value="UniProtKB-KW"/>
</dbReference>
<comment type="caution">
    <text evidence="1">The sequence shown here is derived from an EMBL/GenBank/DDBJ whole genome shotgun (WGS) entry which is preliminary data.</text>
</comment>
<name>A0AAD9CQB3_DISEL</name>
<keyword evidence="1" id="KW-0436">Ligase</keyword>
<protein>
    <submittedName>
        <fullName evidence="1">Glutamate--tRNA ligase</fullName>
    </submittedName>
</protein>
<accession>A0AAD9CQB3</accession>
<dbReference type="EMBL" id="JASDAP010000004">
    <property type="protein sequence ID" value="KAK1903764.1"/>
    <property type="molecule type" value="Genomic_DNA"/>
</dbReference>
<organism evidence="1 2">
    <name type="scientific">Dissostichus eleginoides</name>
    <name type="common">Patagonian toothfish</name>
    <name type="synonym">Dissostichus amissus</name>
    <dbReference type="NCBI Taxonomy" id="100907"/>
    <lineage>
        <taxon>Eukaryota</taxon>
        <taxon>Metazoa</taxon>
        <taxon>Chordata</taxon>
        <taxon>Craniata</taxon>
        <taxon>Vertebrata</taxon>
        <taxon>Euteleostomi</taxon>
        <taxon>Actinopterygii</taxon>
        <taxon>Neopterygii</taxon>
        <taxon>Teleostei</taxon>
        <taxon>Neoteleostei</taxon>
        <taxon>Acanthomorphata</taxon>
        <taxon>Eupercaria</taxon>
        <taxon>Perciformes</taxon>
        <taxon>Notothenioidei</taxon>
        <taxon>Nototheniidae</taxon>
        <taxon>Dissostichus</taxon>
    </lineage>
</organism>
<evidence type="ECO:0000313" key="2">
    <source>
        <dbReference type="Proteomes" id="UP001228049"/>
    </source>
</evidence>